<evidence type="ECO:0000313" key="5">
    <source>
        <dbReference type="Proteomes" id="UP000001396"/>
    </source>
</evidence>
<evidence type="ECO:0000256" key="3">
    <source>
        <dbReference type="SAM" id="Phobius"/>
    </source>
</evidence>
<dbReference type="RefSeq" id="XP_020429114.1">
    <property type="nucleotide sequence ID" value="XM_020580527.1"/>
</dbReference>
<dbReference type="InParanoid" id="D3BNN2"/>
<evidence type="ECO:0000256" key="2">
    <source>
        <dbReference type="SAM" id="MobiDB-lite"/>
    </source>
</evidence>
<sequence>MSSSSHLVENGSGSVGGDQSPSSTTSHSSNTPVILHRRTPSQPNMSSLSGSYGSLNSQFPPLPNSLPLSSSSRPTIKSQQLTMAQQILQHQQQQQQQQQQQLQQQQQQQQQQTTFISSSVNSSPTSNSPIANLTSSTASTNTTSNNNNTPPARKKYKPMQRFNSYDNDQTVCYGWLVILCTLIFFIFTTYCLVISKFLPDTGNRILDFIKYDWYYCLLLPVLVPVTIITVYLNWLSLKFFRHN</sequence>
<keyword evidence="1" id="KW-0175">Coiled coil</keyword>
<feature type="region of interest" description="Disordered" evidence="2">
    <location>
        <begin position="115"/>
        <end position="157"/>
    </location>
</feature>
<feature type="compositionally biased region" description="Low complexity" evidence="2">
    <location>
        <begin position="20"/>
        <end position="32"/>
    </location>
</feature>
<proteinExistence type="predicted"/>
<feature type="transmembrane region" description="Helical" evidence="3">
    <location>
        <begin position="173"/>
        <end position="193"/>
    </location>
</feature>
<reference evidence="4 5" key="1">
    <citation type="journal article" date="2011" name="Genome Res.">
        <title>Phylogeny-wide analysis of social amoeba genomes highlights ancient origins for complex intercellular communication.</title>
        <authorList>
            <person name="Heidel A.J."/>
            <person name="Lawal H.M."/>
            <person name="Felder M."/>
            <person name="Schilde C."/>
            <person name="Helps N.R."/>
            <person name="Tunggal B."/>
            <person name="Rivero F."/>
            <person name="John U."/>
            <person name="Schleicher M."/>
            <person name="Eichinger L."/>
            <person name="Platzer M."/>
            <person name="Noegel A.A."/>
            <person name="Schaap P."/>
            <person name="Gloeckner G."/>
        </authorList>
    </citation>
    <scope>NUCLEOTIDE SEQUENCE [LARGE SCALE GENOMIC DNA]</scope>
    <source>
        <strain evidence="5">ATCC 26659 / Pp 5 / PN500</strain>
    </source>
</reference>
<dbReference type="EMBL" id="ADBJ01000044">
    <property type="protein sequence ID" value="EFA76983.1"/>
    <property type="molecule type" value="Genomic_DNA"/>
</dbReference>
<feature type="transmembrane region" description="Helical" evidence="3">
    <location>
        <begin position="213"/>
        <end position="234"/>
    </location>
</feature>
<keyword evidence="3" id="KW-0472">Membrane</keyword>
<name>D3BNN2_HETP5</name>
<dbReference type="GeneID" id="31365209"/>
<feature type="coiled-coil region" evidence="1">
    <location>
        <begin position="85"/>
        <end position="112"/>
    </location>
</feature>
<keyword evidence="3" id="KW-1133">Transmembrane helix</keyword>
<keyword evidence="5" id="KW-1185">Reference proteome</keyword>
<dbReference type="Proteomes" id="UP000001396">
    <property type="component" value="Unassembled WGS sequence"/>
</dbReference>
<feature type="region of interest" description="Disordered" evidence="2">
    <location>
        <begin position="1"/>
        <end position="83"/>
    </location>
</feature>
<dbReference type="PANTHER" id="PTHR36485:SF1">
    <property type="entry name" value="TRANSMEMBRANE PROTEIN"/>
    <property type="match status" value="1"/>
</dbReference>
<evidence type="ECO:0000313" key="4">
    <source>
        <dbReference type="EMBL" id="EFA76983.1"/>
    </source>
</evidence>
<gene>
    <name evidence="4" type="ORF">PPL_09735</name>
</gene>
<dbReference type="InterPro" id="IPR029164">
    <property type="entry name" value="PIG-Y"/>
</dbReference>
<keyword evidence="3 4" id="KW-0812">Transmembrane</keyword>
<dbReference type="PANTHER" id="PTHR36485">
    <property type="entry name" value="OS01G0939000 PROTEIN"/>
    <property type="match status" value="1"/>
</dbReference>
<protein>
    <submittedName>
        <fullName evidence="4">Transmembrane protein</fullName>
    </submittedName>
</protein>
<feature type="compositionally biased region" description="Low complexity" evidence="2">
    <location>
        <begin position="115"/>
        <end position="149"/>
    </location>
</feature>
<evidence type="ECO:0000256" key="1">
    <source>
        <dbReference type="SAM" id="Coils"/>
    </source>
</evidence>
<feature type="compositionally biased region" description="Low complexity" evidence="2">
    <location>
        <begin position="46"/>
        <end position="72"/>
    </location>
</feature>
<dbReference type="AlphaFoldDB" id="D3BNN2"/>
<organism evidence="4 5">
    <name type="scientific">Heterostelium pallidum (strain ATCC 26659 / Pp 5 / PN500)</name>
    <name type="common">Cellular slime mold</name>
    <name type="synonym">Polysphondylium pallidum</name>
    <dbReference type="NCBI Taxonomy" id="670386"/>
    <lineage>
        <taxon>Eukaryota</taxon>
        <taxon>Amoebozoa</taxon>
        <taxon>Evosea</taxon>
        <taxon>Eumycetozoa</taxon>
        <taxon>Dictyostelia</taxon>
        <taxon>Acytosteliales</taxon>
        <taxon>Acytosteliaceae</taxon>
        <taxon>Heterostelium</taxon>
    </lineage>
</organism>
<accession>D3BNN2</accession>
<dbReference type="Pfam" id="PF15159">
    <property type="entry name" value="PIG-Y"/>
    <property type="match status" value="1"/>
</dbReference>
<comment type="caution">
    <text evidence="4">The sequence shown here is derived from an EMBL/GenBank/DDBJ whole genome shotgun (WGS) entry which is preliminary data.</text>
</comment>